<dbReference type="EMBL" id="ANOG01000541">
    <property type="protein sequence ID" value="EMI19298.1"/>
    <property type="molecule type" value="Genomic_DNA"/>
</dbReference>
<evidence type="ECO:0000313" key="2">
    <source>
        <dbReference type="Proteomes" id="UP000011991"/>
    </source>
</evidence>
<proteinExistence type="predicted"/>
<gene>
    <name evidence="1" type="ORF">RMSM_03778</name>
</gene>
<name>M5RJ20_9BACT</name>
<dbReference type="AlphaFoldDB" id="M5RJ20"/>
<dbReference type="Proteomes" id="UP000011991">
    <property type="component" value="Unassembled WGS sequence"/>
</dbReference>
<organism evidence="1 2">
    <name type="scientific">Rhodopirellula maiorica SM1</name>
    <dbReference type="NCBI Taxonomy" id="1265738"/>
    <lineage>
        <taxon>Bacteria</taxon>
        <taxon>Pseudomonadati</taxon>
        <taxon>Planctomycetota</taxon>
        <taxon>Planctomycetia</taxon>
        <taxon>Pirellulales</taxon>
        <taxon>Pirellulaceae</taxon>
        <taxon>Novipirellula</taxon>
    </lineage>
</organism>
<comment type="caution">
    <text evidence="1">The sequence shown here is derived from an EMBL/GenBank/DDBJ whole genome shotgun (WGS) entry which is preliminary data.</text>
</comment>
<keyword evidence="2" id="KW-1185">Reference proteome</keyword>
<dbReference type="PATRIC" id="fig|1265738.3.peg.3785"/>
<evidence type="ECO:0000313" key="1">
    <source>
        <dbReference type="EMBL" id="EMI19298.1"/>
    </source>
</evidence>
<reference evidence="1 2" key="1">
    <citation type="journal article" date="2013" name="Mar. Genomics">
        <title>Expression of sulfatases in Rhodopirellula baltica and the diversity of sulfatases in the genus Rhodopirellula.</title>
        <authorList>
            <person name="Wegner C.E."/>
            <person name="Richter-Heitmann T."/>
            <person name="Klindworth A."/>
            <person name="Klockow C."/>
            <person name="Richter M."/>
            <person name="Achstetter T."/>
            <person name="Glockner F.O."/>
            <person name="Harder J."/>
        </authorList>
    </citation>
    <scope>NUCLEOTIDE SEQUENCE [LARGE SCALE GENOMIC DNA]</scope>
    <source>
        <strain evidence="1 2">SM1</strain>
    </source>
</reference>
<sequence>METATQSASAFEIYKQDAVQIDWMQDCNLYFRNLRSLASAAHLKVIKESFFR</sequence>
<accession>M5RJ20</accession>
<protein>
    <submittedName>
        <fullName evidence="1">Uncharacterized protein</fullName>
    </submittedName>
</protein>